<evidence type="ECO:0000256" key="1">
    <source>
        <dbReference type="SAM" id="MobiDB-lite"/>
    </source>
</evidence>
<dbReference type="Proteomes" id="UP001445335">
    <property type="component" value="Unassembled WGS sequence"/>
</dbReference>
<feature type="region of interest" description="Disordered" evidence="1">
    <location>
        <begin position="161"/>
        <end position="183"/>
    </location>
</feature>
<accession>A0AAW1SHG4</accession>
<organism evidence="2 3">
    <name type="scientific">Elliptochloris bilobata</name>
    <dbReference type="NCBI Taxonomy" id="381761"/>
    <lineage>
        <taxon>Eukaryota</taxon>
        <taxon>Viridiplantae</taxon>
        <taxon>Chlorophyta</taxon>
        <taxon>core chlorophytes</taxon>
        <taxon>Trebouxiophyceae</taxon>
        <taxon>Trebouxiophyceae incertae sedis</taxon>
        <taxon>Elliptochloris clade</taxon>
        <taxon>Elliptochloris</taxon>
    </lineage>
</organism>
<proteinExistence type="predicted"/>
<sequence length="272" mass="29534">MRGGVYIHHWMQTGGCSPPTVQTILQKVAATAREHDYTPNRAEQRALTRTLGDWLQLSWASYLVFGNVLFEGWRGPTTMTLEDFALRCTRRFPAALFAGYVAWRLVGEAVSLSTLKRVLTCPDSPMANECAAILRELRPNAQLSFYKPSTPGLRISPTEALAAPEGPEAAVPRSADDVAGASGNDVAPLQAAAERRASESLYDGLFGWEEPGVVATGGAVRRGDLPAAGDSRREAEEEAALGGVRDRRRGRNEQRRARRQQGEGGGSRDAEQ</sequence>
<dbReference type="EMBL" id="JALJOU010000002">
    <property type="protein sequence ID" value="KAK9845728.1"/>
    <property type="molecule type" value="Genomic_DNA"/>
</dbReference>
<evidence type="ECO:0000313" key="2">
    <source>
        <dbReference type="EMBL" id="KAK9845728.1"/>
    </source>
</evidence>
<keyword evidence="3" id="KW-1185">Reference proteome</keyword>
<reference evidence="2 3" key="1">
    <citation type="journal article" date="2024" name="Nat. Commun.">
        <title>Phylogenomics reveals the evolutionary origins of lichenization in chlorophyte algae.</title>
        <authorList>
            <person name="Puginier C."/>
            <person name="Libourel C."/>
            <person name="Otte J."/>
            <person name="Skaloud P."/>
            <person name="Haon M."/>
            <person name="Grisel S."/>
            <person name="Petersen M."/>
            <person name="Berrin J.G."/>
            <person name="Delaux P.M."/>
            <person name="Dal Grande F."/>
            <person name="Keller J."/>
        </authorList>
    </citation>
    <scope>NUCLEOTIDE SEQUENCE [LARGE SCALE GENOMIC DNA]</scope>
    <source>
        <strain evidence="2 3">SAG 245.80</strain>
    </source>
</reference>
<dbReference type="AlphaFoldDB" id="A0AAW1SHG4"/>
<name>A0AAW1SHG4_9CHLO</name>
<feature type="compositionally biased region" description="Low complexity" evidence="1">
    <location>
        <begin position="161"/>
        <end position="170"/>
    </location>
</feature>
<gene>
    <name evidence="2" type="ORF">WJX81_000677</name>
</gene>
<evidence type="ECO:0000313" key="3">
    <source>
        <dbReference type="Proteomes" id="UP001445335"/>
    </source>
</evidence>
<comment type="caution">
    <text evidence="2">The sequence shown here is derived from an EMBL/GenBank/DDBJ whole genome shotgun (WGS) entry which is preliminary data.</text>
</comment>
<feature type="region of interest" description="Disordered" evidence="1">
    <location>
        <begin position="216"/>
        <end position="272"/>
    </location>
</feature>
<protein>
    <submittedName>
        <fullName evidence="2">Uncharacterized protein</fullName>
    </submittedName>
</protein>